<dbReference type="InterPro" id="IPR008979">
    <property type="entry name" value="Galactose-bd-like_sf"/>
</dbReference>
<feature type="region of interest" description="Disordered" evidence="1">
    <location>
        <begin position="85"/>
        <end position="106"/>
    </location>
</feature>
<evidence type="ECO:0008006" key="4">
    <source>
        <dbReference type="Google" id="ProtNLM"/>
    </source>
</evidence>
<sequence>MWAPTRGQCALCERRYMRNHLAGVVVMKRIFDLRRKWGMVIHDSKKFYAASAMYAKAQVCLMCQEILLHEDEKCIQASENYHHQLRPQSASNTSSSSSVKSGSAAPETDEVGHMIYNTIVAQWHQLPAQVDECLEDVALNKRARQSSTIFGMDARNAVQPDAIRCTHTKEEFQPWWEVDLANYYVIHSVKIWLREEISHLYNGSGSTSGGGGGSATATSNERPTLRKTTFRSAQQPPLRHLGMFPLHISISMKTGVGRDLDDIIASCVSSHCLEERVMPPIVWHAPPNSRGRFVRIQAEKQAILHIERVHVYIASLTLQQQKMHETRVRKATLRQQMKKAAFRASVVANPAPKAWISLQYKEAVI</sequence>
<dbReference type="AlphaFoldDB" id="K3WNX0"/>
<reference evidence="3" key="1">
    <citation type="journal article" date="2010" name="Genome Biol.">
        <title>Genome sequence of the necrotrophic plant pathogen Pythium ultimum reveals original pathogenicity mechanisms and effector repertoire.</title>
        <authorList>
            <person name="Levesque C.A."/>
            <person name="Brouwer H."/>
            <person name="Cano L."/>
            <person name="Hamilton J.P."/>
            <person name="Holt C."/>
            <person name="Huitema E."/>
            <person name="Raffaele S."/>
            <person name="Robideau G.P."/>
            <person name="Thines M."/>
            <person name="Win J."/>
            <person name="Zerillo M.M."/>
            <person name="Beakes G.W."/>
            <person name="Boore J.L."/>
            <person name="Busam D."/>
            <person name="Dumas B."/>
            <person name="Ferriera S."/>
            <person name="Fuerstenberg S.I."/>
            <person name="Gachon C.M."/>
            <person name="Gaulin E."/>
            <person name="Govers F."/>
            <person name="Grenville-Briggs L."/>
            <person name="Horner N."/>
            <person name="Hostetler J."/>
            <person name="Jiang R.H."/>
            <person name="Johnson J."/>
            <person name="Krajaejun T."/>
            <person name="Lin H."/>
            <person name="Meijer H.J."/>
            <person name="Moore B."/>
            <person name="Morris P."/>
            <person name="Phuntmart V."/>
            <person name="Puiu D."/>
            <person name="Shetty J."/>
            <person name="Stajich J.E."/>
            <person name="Tripathy S."/>
            <person name="Wawra S."/>
            <person name="van West P."/>
            <person name="Whitty B.R."/>
            <person name="Coutinho P.M."/>
            <person name="Henrissat B."/>
            <person name="Martin F."/>
            <person name="Thomas P.D."/>
            <person name="Tyler B.M."/>
            <person name="De Vries R.P."/>
            <person name="Kamoun S."/>
            <person name="Yandell M."/>
            <person name="Tisserat N."/>
            <person name="Buell C.R."/>
        </authorList>
    </citation>
    <scope>NUCLEOTIDE SEQUENCE</scope>
    <source>
        <strain evidence="3">DAOM:BR144</strain>
    </source>
</reference>
<dbReference type="InParanoid" id="K3WNX0"/>
<dbReference type="EnsemblProtists" id="PYU1_T006662">
    <property type="protein sequence ID" value="PYU1_T006662"/>
    <property type="gene ID" value="PYU1_G006650"/>
</dbReference>
<evidence type="ECO:0000313" key="2">
    <source>
        <dbReference type="EnsemblProtists" id="PYU1_T006662"/>
    </source>
</evidence>
<dbReference type="InterPro" id="IPR051941">
    <property type="entry name" value="BG_Antigen-Binding_Lectin"/>
</dbReference>
<dbReference type="EMBL" id="GL376635">
    <property type="status" value="NOT_ANNOTATED_CDS"/>
    <property type="molecule type" value="Genomic_DNA"/>
</dbReference>
<evidence type="ECO:0000256" key="1">
    <source>
        <dbReference type="SAM" id="MobiDB-lite"/>
    </source>
</evidence>
<dbReference type="OMA" id="WGVIQDS"/>
<dbReference type="HOGENOM" id="CLU_048521_0_0_1"/>
<name>K3WNX0_GLOUD</name>
<dbReference type="eggNOG" id="ENOG502S1GU">
    <property type="taxonomic scope" value="Eukaryota"/>
</dbReference>
<organism evidence="2 3">
    <name type="scientific">Globisporangium ultimum (strain ATCC 200006 / CBS 805.95 / DAOM BR144)</name>
    <name type="common">Pythium ultimum</name>
    <dbReference type="NCBI Taxonomy" id="431595"/>
    <lineage>
        <taxon>Eukaryota</taxon>
        <taxon>Sar</taxon>
        <taxon>Stramenopiles</taxon>
        <taxon>Oomycota</taxon>
        <taxon>Peronosporomycetes</taxon>
        <taxon>Pythiales</taxon>
        <taxon>Pythiaceae</taxon>
        <taxon>Globisporangium</taxon>
    </lineage>
</organism>
<dbReference type="Gene3D" id="2.60.120.260">
    <property type="entry name" value="Galactose-binding domain-like"/>
    <property type="match status" value="1"/>
</dbReference>
<dbReference type="PANTHER" id="PTHR45713:SF6">
    <property type="entry name" value="F5_8 TYPE C DOMAIN-CONTAINING PROTEIN"/>
    <property type="match status" value="1"/>
</dbReference>
<dbReference type="STRING" id="431595.K3WNX0"/>
<protein>
    <recommendedName>
        <fullName evidence="4">Fucolectin tachylectin-4 pentraxin-1 domain-containing protein</fullName>
    </recommendedName>
</protein>
<dbReference type="VEuPathDB" id="FungiDB:PYU1_G006650"/>
<proteinExistence type="predicted"/>
<feature type="region of interest" description="Disordered" evidence="1">
    <location>
        <begin position="204"/>
        <end position="232"/>
    </location>
</feature>
<reference evidence="3" key="2">
    <citation type="submission" date="2010-04" db="EMBL/GenBank/DDBJ databases">
        <authorList>
            <person name="Buell R."/>
            <person name="Hamilton J."/>
            <person name="Hostetler J."/>
        </authorList>
    </citation>
    <scope>NUCLEOTIDE SEQUENCE [LARGE SCALE GENOMIC DNA]</scope>
    <source>
        <strain evidence="3">DAOM:BR144</strain>
    </source>
</reference>
<evidence type="ECO:0000313" key="3">
    <source>
        <dbReference type="Proteomes" id="UP000019132"/>
    </source>
</evidence>
<feature type="compositionally biased region" description="Low complexity" evidence="1">
    <location>
        <begin position="89"/>
        <end position="105"/>
    </location>
</feature>
<dbReference type="SUPFAM" id="SSF49785">
    <property type="entry name" value="Galactose-binding domain-like"/>
    <property type="match status" value="1"/>
</dbReference>
<dbReference type="PANTHER" id="PTHR45713">
    <property type="entry name" value="FTP DOMAIN-CONTAINING PROTEIN"/>
    <property type="match status" value="1"/>
</dbReference>
<accession>K3WNX0</accession>
<reference evidence="2" key="3">
    <citation type="submission" date="2015-02" db="UniProtKB">
        <authorList>
            <consortium name="EnsemblProtists"/>
        </authorList>
    </citation>
    <scope>IDENTIFICATION</scope>
    <source>
        <strain evidence="2">DAOM BR144</strain>
    </source>
</reference>
<feature type="compositionally biased region" description="Polar residues" evidence="1">
    <location>
        <begin position="220"/>
        <end position="232"/>
    </location>
</feature>
<keyword evidence="3" id="KW-1185">Reference proteome</keyword>
<dbReference type="Proteomes" id="UP000019132">
    <property type="component" value="Unassembled WGS sequence"/>
</dbReference>